<reference evidence="2 3" key="1">
    <citation type="submission" date="2020-10" db="EMBL/GenBank/DDBJ databases">
        <title>Closed genome sequences of Staphylococcus lloydii sp. nov. and Staphylococcus durrellii sp. nov. Isolated from Captive Fruit Bats (Pteropus livingstonii).</title>
        <authorList>
            <person name="Fountain K."/>
        </authorList>
    </citation>
    <scope>NUCLEOTIDE SEQUENCE [LARGE SCALE GENOMIC DNA]</scope>
    <source>
        <strain evidence="2 3">23_2_7_LY</strain>
    </source>
</reference>
<gene>
    <name evidence="2" type="ORF">ISP08_11925</name>
</gene>
<evidence type="ECO:0000313" key="2">
    <source>
        <dbReference type="EMBL" id="QPM75009.1"/>
    </source>
</evidence>
<protein>
    <submittedName>
        <fullName evidence="2">Phage tail family protein</fullName>
    </submittedName>
</protein>
<dbReference type="KEGG" id="sllo:ISP08_11925"/>
<dbReference type="AlphaFoldDB" id="A0A7T1AZN8"/>
<accession>A0A7T1AZN8</accession>
<dbReference type="Pfam" id="PF05709">
    <property type="entry name" value="Sipho_tail"/>
    <property type="match status" value="1"/>
</dbReference>
<evidence type="ECO:0000259" key="1">
    <source>
        <dbReference type="Pfam" id="PF05709"/>
    </source>
</evidence>
<dbReference type="RefSeq" id="WP_195718763.1">
    <property type="nucleotide sequence ID" value="NZ_CP064056.1"/>
</dbReference>
<organism evidence="2 3">
    <name type="scientific">Staphylococcus lloydii</name>
    <dbReference type="NCBI Taxonomy" id="2781774"/>
    <lineage>
        <taxon>Bacteria</taxon>
        <taxon>Bacillati</taxon>
        <taxon>Bacillota</taxon>
        <taxon>Bacilli</taxon>
        <taxon>Bacillales</taxon>
        <taxon>Staphylococcaceae</taxon>
        <taxon>Staphylococcus</taxon>
    </lineage>
</organism>
<proteinExistence type="predicted"/>
<dbReference type="EMBL" id="CP064056">
    <property type="protein sequence ID" value="QPM75009.1"/>
    <property type="molecule type" value="Genomic_DNA"/>
</dbReference>
<dbReference type="InterPro" id="IPR008841">
    <property type="entry name" value="Siphovirus-type_tail_N"/>
</dbReference>
<keyword evidence="3" id="KW-1185">Reference proteome</keyword>
<feature type="domain" description="Siphovirus-type tail component RIFT-related" evidence="1">
    <location>
        <begin position="9"/>
        <end position="107"/>
    </location>
</feature>
<evidence type="ECO:0000313" key="3">
    <source>
        <dbReference type="Proteomes" id="UP000594455"/>
    </source>
</evidence>
<name>A0A7T1AZN8_9STAP</name>
<sequence length="323" mass="37170">MDLKITKLDGSSYTLGQYGVTVKDVVISPIEVEQEKRNIKGLHGTFDAGMTYKERSISVPFVFVTESLSSYPLYRDLIFELVYDEQPFYVQEMRRPQRQQYEFKDTIYNDTAVTTDQYGYDTVFDSSQTDNEVSTGKRYLVRITECEEMEQSGKKGKGSMKFTTTELPFAESIGTSLDLESKGLNYTEEPIWSYGMGLMHDPDTRHYTFDISQSKEHDVYNFGNVKIDQFNQHLILRLTFNSKPKGKIKFGFNGTQCEINTDEANIKKGDVVTYESGGYFKNGLSILVNTNYGIPVMQTGKNKLTFNENYDIEAQVECRYYYL</sequence>
<dbReference type="Proteomes" id="UP000594455">
    <property type="component" value="Chromosome"/>
</dbReference>